<feature type="compositionally biased region" description="Basic and acidic residues" evidence="1">
    <location>
        <begin position="64"/>
        <end position="73"/>
    </location>
</feature>
<evidence type="ECO:0000313" key="2">
    <source>
        <dbReference type="EMBL" id="KAG0319197.1"/>
    </source>
</evidence>
<feature type="compositionally biased region" description="Low complexity" evidence="1">
    <location>
        <begin position="164"/>
        <end position="190"/>
    </location>
</feature>
<dbReference type="AlphaFoldDB" id="A0A9P6USR1"/>
<accession>A0A9P6USR1</accession>
<evidence type="ECO:0000313" key="3">
    <source>
        <dbReference type="Proteomes" id="UP000738325"/>
    </source>
</evidence>
<sequence length="205" mass="21651">ITAQAVSPNQPSLRWVPQAVRNYGGNAVDVTANTVNSRKPSQQSPVAGTFELSESTQSNSKAQPDSEEHEKRQLQPQSLHQKHVVGTMDATSVPPAHTSLKTSDRKHVSVSGMVATSTDAGGRDAPTDNGVLPTLSNNVGNSNGHRGAVKLPGVFSYASALKVQQQRQQQQQQQLQQQREAASEGEGAASPAMTNNGHATAGTRV</sequence>
<feature type="region of interest" description="Disordered" evidence="1">
    <location>
        <begin position="164"/>
        <end position="205"/>
    </location>
</feature>
<dbReference type="Proteomes" id="UP000738325">
    <property type="component" value="Unassembled WGS sequence"/>
</dbReference>
<keyword evidence="3" id="KW-1185">Reference proteome</keyword>
<dbReference type="EMBL" id="JAAAIP010000334">
    <property type="protein sequence ID" value="KAG0319197.1"/>
    <property type="molecule type" value="Genomic_DNA"/>
</dbReference>
<reference evidence="2" key="1">
    <citation type="journal article" date="2020" name="Fungal Divers.">
        <title>Resolving the Mortierellaceae phylogeny through synthesis of multi-gene phylogenetics and phylogenomics.</title>
        <authorList>
            <person name="Vandepol N."/>
            <person name="Liber J."/>
            <person name="Desiro A."/>
            <person name="Na H."/>
            <person name="Kennedy M."/>
            <person name="Barry K."/>
            <person name="Grigoriev I.V."/>
            <person name="Miller A.N."/>
            <person name="O'Donnell K."/>
            <person name="Stajich J.E."/>
            <person name="Bonito G."/>
        </authorList>
    </citation>
    <scope>NUCLEOTIDE SEQUENCE</scope>
    <source>
        <strain evidence="2">REB-010B</strain>
    </source>
</reference>
<feature type="compositionally biased region" description="Polar residues" evidence="1">
    <location>
        <begin position="33"/>
        <end position="63"/>
    </location>
</feature>
<feature type="region of interest" description="Disordered" evidence="1">
    <location>
        <begin position="33"/>
        <end position="128"/>
    </location>
</feature>
<name>A0A9P6USR1_9FUNG</name>
<feature type="non-terminal residue" evidence="2">
    <location>
        <position position="1"/>
    </location>
</feature>
<gene>
    <name evidence="2" type="ORF">BGZ99_005236</name>
</gene>
<protein>
    <submittedName>
        <fullName evidence="2">Uncharacterized protein</fullName>
    </submittedName>
</protein>
<proteinExistence type="predicted"/>
<evidence type="ECO:0000256" key="1">
    <source>
        <dbReference type="SAM" id="MobiDB-lite"/>
    </source>
</evidence>
<organism evidence="2 3">
    <name type="scientific">Dissophora globulifera</name>
    <dbReference type="NCBI Taxonomy" id="979702"/>
    <lineage>
        <taxon>Eukaryota</taxon>
        <taxon>Fungi</taxon>
        <taxon>Fungi incertae sedis</taxon>
        <taxon>Mucoromycota</taxon>
        <taxon>Mortierellomycotina</taxon>
        <taxon>Mortierellomycetes</taxon>
        <taxon>Mortierellales</taxon>
        <taxon>Mortierellaceae</taxon>
        <taxon>Dissophora</taxon>
    </lineage>
</organism>
<comment type="caution">
    <text evidence="2">The sequence shown here is derived from an EMBL/GenBank/DDBJ whole genome shotgun (WGS) entry which is preliminary data.</text>
</comment>